<comment type="caution">
    <text evidence="2">The sequence shown here is derived from an EMBL/GenBank/DDBJ whole genome shotgun (WGS) entry which is preliminary data.</text>
</comment>
<gene>
    <name evidence="2" type="ORF">CLV74_1212</name>
</gene>
<proteinExistence type="predicted"/>
<feature type="region of interest" description="Disordered" evidence="1">
    <location>
        <begin position="82"/>
        <end position="141"/>
    </location>
</feature>
<accession>A0A2T0WD84</accession>
<dbReference type="AlphaFoldDB" id="A0A2T0WD84"/>
<evidence type="ECO:0000313" key="2">
    <source>
        <dbReference type="EMBL" id="PRY84670.1"/>
    </source>
</evidence>
<sequence length="141" mass="15762">MSKDTDITSAREALEHLKTQPPKRGSPLMDLVRELAEDIRAAMLEGHTLTDIVAALNANRDADQQINPQTFRNYLQKARAEQGLAPVQPKRAQPTQTRPVKTNSKFVQPEPTARPHTRPDAHVARQIPTQKTNGRNMKGDL</sequence>
<evidence type="ECO:0000313" key="3">
    <source>
        <dbReference type="Proteomes" id="UP000238392"/>
    </source>
</evidence>
<protein>
    <submittedName>
        <fullName evidence="2">Uncharacterized protein</fullName>
    </submittedName>
</protein>
<reference evidence="2 3" key="1">
    <citation type="submission" date="2018-03" db="EMBL/GenBank/DDBJ databases">
        <title>Genomic Encyclopedia of Archaeal and Bacterial Type Strains, Phase II (KMG-II): from individual species to whole genera.</title>
        <authorList>
            <person name="Goeker M."/>
        </authorList>
    </citation>
    <scope>NUCLEOTIDE SEQUENCE [LARGE SCALE GENOMIC DNA]</scope>
    <source>
        <strain evidence="2 3">DSM 100212</strain>
    </source>
</reference>
<feature type="region of interest" description="Disordered" evidence="1">
    <location>
        <begin position="1"/>
        <end position="26"/>
    </location>
</feature>
<dbReference type="EMBL" id="PVTQ01000021">
    <property type="protein sequence ID" value="PRY84670.1"/>
    <property type="molecule type" value="Genomic_DNA"/>
</dbReference>
<evidence type="ECO:0000256" key="1">
    <source>
        <dbReference type="SAM" id="MobiDB-lite"/>
    </source>
</evidence>
<dbReference type="Proteomes" id="UP000238392">
    <property type="component" value="Unassembled WGS sequence"/>
</dbReference>
<keyword evidence="3" id="KW-1185">Reference proteome</keyword>
<name>A0A2T0WD84_9RHOB</name>
<organism evidence="2 3">
    <name type="scientific">Donghicola tyrosinivorans</name>
    <dbReference type="NCBI Taxonomy" id="1652492"/>
    <lineage>
        <taxon>Bacteria</taxon>
        <taxon>Pseudomonadati</taxon>
        <taxon>Pseudomonadota</taxon>
        <taxon>Alphaproteobacteria</taxon>
        <taxon>Rhodobacterales</taxon>
        <taxon>Roseobacteraceae</taxon>
        <taxon>Donghicola</taxon>
    </lineage>
</organism>
<feature type="compositionally biased region" description="Polar residues" evidence="1">
    <location>
        <begin position="93"/>
        <end position="106"/>
    </location>
</feature>